<feature type="domain" description="Threonyl/alanyl tRNA synthetase SAD" evidence="9">
    <location>
        <begin position="662"/>
        <end position="705"/>
    </location>
</feature>
<dbReference type="InterPro" id="IPR018164">
    <property type="entry name" value="Ala-tRNA-synth_IIc_N"/>
</dbReference>
<keyword evidence="6 10" id="KW-0436">Ligase</keyword>
<dbReference type="CDD" id="cd00673">
    <property type="entry name" value="AlaRS_core"/>
    <property type="match status" value="1"/>
</dbReference>
<dbReference type="InterPro" id="IPR012947">
    <property type="entry name" value="tRNA_SAD"/>
</dbReference>
<evidence type="ECO:0000313" key="11">
    <source>
        <dbReference type="Proteomes" id="UP001551210"/>
    </source>
</evidence>
<dbReference type="NCBIfam" id="TIGR00344">
    <property type="entry name" value="alaS"/>
    <property type="match status" value="1"/>
</dbReference>
<keyword evidence="6" id="KW-0030">Aminoacyl-tRNA synthetase</keyword>
<keyword evidence="6" id="KW-0067">ATP-binding</keyword>
<dbReference type="Pfam" id="PF07973">
    <property type="entry name" value="tRNA_SAD"/>
    <property type="match status" value="1"/>
</dbReference>
<evidence type="ECO:0000259" key="9">
    <source>
        <dbReference type="SMART" id="SM00863"/>
    </source>
</evidence>
<feature type="compositionally biased region" description="Gly residues" evidence="8">
    <location>
        <begin position="853"/>
        <end position="869"/>
    </location>
</feature>
<dbReference type="HAMAP" id="MF_00036_B">
    <property type="entry name" value="Ala_tRNA_synth_B"/>
    <property type="match status" value="1"/>
</dbReference>
<reference evidence="10 11" key="1">
    <citation type="submission" date="2024-06" db="EMBL/GenBank/DDBJ databases">
        <title>The Natural Products Discovery Center: Release of the First 8490 Sequenced Strains for Exploring Actinobacteria Biosynthetic Diversity.</title>
        <authorList>
            <person name="Kalkreuter E."/>
            <person name="Kautsar S.A."/>
            <person name="Yang D."/>
            <person name="Bader C.D."/>
            <person name="Teijaro C.N."/>
            <person name="Fluegel L."/>
            <person name="Davis C.M."/>
            <person name="Simpson J.R."/>
            <person name="Lauterbach L."/>
            <person name="Steele A.D."/>
            <person name="Gui C."/>
            <person name="Meng S."/>
            <person name="Li G."/>
            <person name="Viehrig K."/>
            <person name="Ye F."/>
            <person name="Su P."/>
            <person name="Kiefer A.F."/>
            <person name="Nichols A."/>
            <person name="Cepeda A.J."/>
            <person name="Yan W."/>
            <person name="Fan B."/>
            <person name="Jiang Y."/>
            <person name="Adhikari A."/>
            <person name="Zheng C.-J."/>
            <person name="Schuster L."/>
            <person name="Cowan T.M."/>
            <person name="Smanski M.J."/>
            <person name="Chevrette M.G."/>
            <person name="De Carvalho L.P.S."/>
            <person name="Shen B."/>
        </authorList>
    </citation>
    <scope>NUCLEOTIDE SEQUENCE [LARGE SCALE GENOMIC DNA]</scope>
    <source>
        <strain evidence="10 11">NPDC045705</strain>
    </source>
</reference>
<dbReference type="InterPro" id="IPR023033">
    <property type="entry name" value="Ala_tRNA_ligase_euk/bac"/>
</dbReference>
<dbReference type="EC" id="6.1.1.7" evidence="6"/>
<evidence type="ECO:0000256" key="4">
    <source>
        <dbReference type="ARBA" id="ARBA00024779"/>
    </source>
</evidence>
<evidence type="ECO:0000256" key="1">
    <source>
        <dbReference type="ARBA" id="ARBA00022555"/>
    </source>
</evidence>
<dbReference type="Gene3D" id="3.30.54.20">
    <property type="match status" value="1"/>
</dbReference>
<feature type="binding site" evidence="6">
    <location>
        <position position="573"/>
    </location>
    <ligand>
        <name>Zn(2+)</name>
        <dbReference type="ChEBI" id="CHEBI:29105"/>
    </ligand>
</feature>
<keyword evidence="1 6" id="KW-0820">tRNA-binding</keyword>
<dbReference type="InterPro" id="IPR003156">
    <property type="entry name" value="DHHA1_dom"/>
</dbReference>
<dbReference type="Pfam" id="PF01411">
    <property type="entry name" value="tRNA-synt_2c"/>
    <property type="match status" value="1"/>
</dbReference>
<evidence type="ECO:0000256" key="3">
    <source>
        <dbReference type="ARBA" id="ARBA00022917"/>
    </source>
</evidence>
<comment type="caution">
    <text evidence="10">The sequence shown here is derived from an EMBL/GenBank/DDBJ whole genome shotgun (WGS) entry which is preliminary data.</text>
</comment>
<dbReference type="SUPFAM" id="SSF55186">
    <property type="entry name" value="ThrRS/AlaRS common domain"/>
    <property type="match status" value="1"/>
</dbReference>
<dbReference type="InterPro" id="IPR002318">
    <property type="entry name" value="Ala-tRNA-lgiase_IIc"/>
</dbReference>
<keyword evidence="6" id="KW-0547">Nucleotide-binding</keyword>
<keyword evidence="6" id="KW-0963">Cytoplasm</keyword>
<dbReference type="PANTHER" id="PTHR11777:SF9">
    <property type="entry name" value="ALANINE--TRNA LIGASE, CYTOPLASMIC"/>
    <property type="match status" value="1"/>
</dbReference>
<evidence type="ECO:0000313" key="10">
    <source>
        <dbReference type="EMBL" id="MEU7297768.1"/>
    </source>
</evidence>
<feature type="region of interest" description="Disordered" evidence="8">
    <location>
        <begin position="852"/>
        <end position="871"/>
    </location>
</feature>
<keyword evidence="2 6" id="KW-0694">RNA-binding</keyword>
<evidence type="ECO:0000256" key="5">
    <source>
        <dbReference type="ARBA" id="ARBA00048300"/>
    </source>
</evidence>
<dbReference type="Gene3D" id="2.40.30.130">
    <property type="match status" value="1"/>
</dbReference>
<dbReference type="Pfam" id="PF02272">
    <property type="entry name" value="DHHA1"/>
    <property type="match status" value="1"/>
</dbReference>
<dbReference type="InterPro" id="IPR018163">
    <property type="entry name" value="Thr/Ala-tRNA-synth_IIc_edit"/>
</dbReference>
<proteinExistence type="inferred from homology"/>
<dbReference type="InterPro" id="IPR009000">
    <property type="entry name" value="Transl_B-barrel_sf"/>
</dbReference>
<evidence type="ECO:0000256" key="8">
    <source>
        <dbReference type="SAM" id="MobiDB-lite"/>
    </source>
</evidence>
<dbReference type="Proteomes" id="UP001551210">
    <property type="component" value="Unassembled WGS sequence"/>
</dbReference>
<keyword evidence="6" id="KW-0479">Metal-binding</keyword>
<dbReference type="PANTHER" id="PTHR11777">
    <property type="entry name" value="ALANYL-TRNA SYNTHETASE"/>
    <property type="match status" value="1"/>
</dbReference>
<dbReference type="Gene3D" id="3.10.310.40">
    <property type="match status" value="1"/>
</dbReference>
<protein>
    <recommendedName>
        <fullName evidence="6">Alanine--tRNA ligase</fullName>
        <ecNumber evidence="6">6.1.1.7</ecNumber>
    </recommendedName>
    <alternativeName>
        <fullName evidence="6">Alanyl-tRNA synthetase</fullName>
        <shortName evidence="6">AlaRS</shortName>
    </alternativeName>
</protein>
<sequence>MESAEIRRRWLSFFEERGHTVVPSASLIADDPTLLLVPAGMVPFKPYFLGEVKPPFSRASSVQKCVRTPDIEEVGKTTRHGTFFQMCGNFSFGDYFKEGAIKLAWELLTTSVEHGGYGLDPEKLWITVYQEDDEAEQIWRDVVGVPAERIQRLGKKDNYWSMGVPGPCGPCSEINYDRGPEFGVEGGPAVNDERYVEIWNLVFMQYERGEGSGKDDFPILGELPSKNIDTGLGLERLAMILQGVQNMYETDTLQVVIDKATELTGVDYGTSQESDVSLRVVADHMRTSVMLIGDGVTPGNEGRGYVLRRIMRRAVRNMRLLGATGPVVQELVDTVINTMGEQYPELVTDRKRIETVALAEEAAFLKALKGGTNILDTAVTETKASGGTVLSGDKAFLLHDTWGFPIDLTLEMASEQGLSVDEDGFRRLMKEQRDRAKADAKAKKTGHADMTAYREIADGNGATEFTGYTNTEGETTVVGLLVNGVPSPAASEGDDVEVVLDRTPFYAEGGGQIADQGRIRLHSGAVIDIRDVQQPVPGVSVHKGSVQVGEVTVGATAYATIDVRRRRAIARAHSATHLTHQALRDALGPTAAQAGSENQPGRFRFDFGSPNAVPGAVLTDVEQKINEVLSRELEVHAEVMPIDEAKRQGAIAEFGEKYGEKVRVVTIGDFSKELCGGTHVHNTAQLGLVKLLGESSIGSGVRRIEALVGVDAYNFLAKEHTVVAQLQELVKGRPEELPEKISAMLGKLKDAEKEIEKFRAEKVLQAAAGLVDSAQDIRGVAVVTGQVPDGTGADDLRRLVLDVRGRISGGRPAVVALFTTANGKPLTVIATNEAARERGLKAGELVRTAAKTLGGGGGGKPDVAQGGGQNPEAVGEAIAAVERLVRETA</sequence>
<comment type="similarity">
    <text evidence="6">Belongs to the class-II aminoacyl-tRNA synthetase family.</text>
</comment>
<dbReference type="InterPro" id="IPR050058">
    <property type="entry name" value="Ala-tRNA_ligase"/>
</dbReference>
<organism evidence="10 11">
    <name type="scientific">Streptomyces exfoliatus</name>
    <name type="common">Streptomyces hydrogenans</name>
    <dbReference type="NCBI Taxonomy" id="1905"/>
    <lineage>
        <taxon>Bacteria</taxon>
        <taxon>Bacillati</taxon>
        <taxon>Actinomycetota</taxon>
        <taxon>Actinomycetes</taxon>
        <taxon>Kitasatosporales</taxon>
        <taxon>Streptomycetaceae</taxon>
        <taxon>Streptomyces</taxon>
    </lineage>
</organism>
<dbReference type="SMART" id="SM00863">
    <property type="entry name" value="tRNA_SAD"/>
    <property type="match status" value="1"/>
</dbReference>
<accession>A0ABV3D7U5</accession>
<evidence type="ECO:0000256" key="7">
    <source>
        <dbReference type="SAM" id="Coils"/>
    </source>
</evidence>
<feature type="coiled-coil region" evidence="7">
    <location>
        <begin position="741"/>
        <end position="768"/>
    </location>
</feature>
<comment type="domain">
    <text evidence="6">Consists of three domains; the N-terminal catalytic domain, the editing domain and the C-terminal C-Ala domain. The editing domain removes incorrectly charged amino acids, while the C-Ala domain, along with tRNA(Ala), serves as a bridge to cooperatively bring together the editing and aminoacylation centers thus stimulating deacylation of misacylated tRNAs.</text>
</comment>
<dbReference type="Gene3D" id="6.10.250.550">
    <property type="match status" value="1"/>
</dbReference>
<dbReference type="EMBL" id="JBEZAM010000079">
    <property type="protein sequence ID" value="MEU7297768.1"/>
    <property type="molecule type" value="Genomic_DNA"/>
</dbReference>
<keyword evidence="11" id="KW-1185">Reference proteome</keyword>
<dbReference type="PRINTS" id="PR00980">
    <property type="entry name" value="TRNASYNTHALA"/>
</dbReference>
<comment type="subcellular location">
    <subcellularLocation>
        <location evidence="6">Cytoplasm</location>
    </subcellularLocation>
</comment>
<feature type="binding site" evidence="6">
    <location>
        <position position="679"/>
    </location>
    <ligand>
        <name>Zn(2+)</name>
        <dbReference type="ChEBI" id="CHEBI:29105"/>
    </ligand>
</feature>
<comment type="cofactor">
    <cofactor evidence="6">
        <name>Zn(2+)</name>
        <dbReference type="ChEBI" id="CHEBI:29105"/>
    </cofactor>
    <text evidence="6">Binds 1 zinc ion per subunit.</text>
</comment>
<dbReference type="InterPro" id="IPR018162">
    <property type="entry name" value="Ala-tRNA-ligase_IIc_anticod-bd"/>
</dbReference>
<keyword evidence="7" id="KW-0175">Coiled coil</keyword>
<dbReference type="GO" id="GO:0004813">
    <property type="term" value="F:alanine-tRNA ligase activity"/>
    <property type="evidence" value="ECO:0007669"/>
    <property type="project" value="UniProtKB-EC"/>
</dbReference>
<dbReference type="SUPFAM" id="SSF55681">
    <property type="entry name" value="Class II aaRS and biotin synthetases"/>
    <property type="match status" value="1"/>
</dbReference>
<dbReference type="SUPFAM" id="SSF101353">
    <property type="entry name" value="Putative anticodon-binding domain of alanyl-tRNA synthetase (AlaRS)"/>
    <property type="match status" value="1"/>
</dbReference>
<dbReference type="Gene3D" id="3.30.980.10">
    <property type="entry name" value="Threonyl-trna Synthetase, Chain A, domain 2"/>
    <property type="match status" value="1"/>
</dbReference>
<evidence type="ECO:0000256" key="6">
    <source>
        <dbReference type="HAMAP-Rule" id="MF_00036"/>
    </source>
</evidence>
<feature type="binding site" evidence="6">
    <location>
        <position position="577"/>
    </location>
    <ligand>
        <name>Zn(2+)</name>
        <dbReference type="ChEBI" id="CHEBI:29105"/>
    </ligand>
</feature>
<comment type="function">
    <text evidence="4 6">Catalyzes the attachment of alanine to tRNA(Ala) in a two-step reaction: alanine is first activated by ATP to form Ala-AMP and then transferred to the acceptor end of tRNA(Ala). Also edits incorrectly charged Ser-tRNA(Ala) and Gly-tRNA(Ala) via its editing domain.</text>
</comment>
<keyword evidence="3 6" id="KW-0648">Protein biosynthesis</keyword>
<name>A0ABV3D7U5_STREX</name>
<evidence type="ECO:0000256" key="2">
    <source>
        <dbReference type="ARBA" id="ARBA00022884"/>
    </source>
</evidence>
<keyword evidence="6" id="KW-0862">Zinc</keyword>
<dbReference type="RefSeq" id="WP_359215777.1">
    <property type="nucleotide sequence ID" value="NZ_JBEZAM010000079.1"/>
</dbReference>
<gene>
    <name evidence="6 10" type="primary">alaS</name>
    <name evidence="10" type="ORF">AB0A76_32000</name>
</gene>
<dbReference type="SUPFAM" id="SSF50447">
    <property type="entry name" value="Translation proteins"/>
    <property type="match status" value="1"/>
</dbReference>
<feature type="binding site" evidence="6">
    <location>
        <position position="675"/>
    </location>
    <ligand>
        <name>Zn(2+)</name>
        <dbReference type="ChEBI" id="CHEBI:29105"/>
    </ligand>
</feature>
<dbReference type="Gene3D" id="3.30.930.10">
    <property type="entry name" value="Bira Bifunctional Protein, Domain 2"/>
    <property type="match status" value="1"/>
</dbReference>
<comment type="catalytic activity">
    <reaction evidence="5 6">
        <text>tRNA(Ala) + L-alanine + ATP = L-alanyl-tRNA(Ala) + AMP + diphosphate</text>
        <dbReference type="Rhea" id="RHEA:12540"/>
        <dbReference type="Rhea" id="RHEA-COMP:9657"/>
        <dbReference type="Rhea" id="RHEA-COMP:9923"/>
        <dbReference type="ChEBI" id="CHEBI:30616"/>
        <dbReference type="ChEBI" id="CHEBI:33019"/>
        <dbReference type="ChEBI" id="CHEBI:57972"/>
        <dbReference type="ChEBI" id="CHEBI:78442"/>
        <dbReference type="ChEBI" id="CHEBI:78497"/>
        <dbReference type="ChEBI" id="CHEBI:456215"/>
        <dbReference type="EC" id="6.1.1.7"/>
    </reaction>
</comment>
<dbReference type="InterPro" id="IPR045864">
    <property type="entry name" value="aa-tRNA-synth_II/BPL/LPL"/>
</dbReference>